<protein>
    <submittedName>
        <fullName evidence="1">Uncharacterized protein</fullName>
    </submittedName>
</protein>
<dbReference type="EMBL" id="VLKG01000012">
    <property type="protein sequence ID" value="TWH64169.1"/>
    <property type="molecule type" value="Genomic_DNA"/>
</dbReference>
<dbReference type="AlphaFoldDB" id="A0A562HZG2"/>
<reference evidence="1 2" key="1">
    <citation type="submission" date="2019-07" db="EMBL/GenBank/DDBJ databases">
        <title>Genomic Encyclopedia of Type Strains, Phase I: the one thousand microbial genomes (KMG-I) project.</title>
        <authorList>
            <person name="Kyrpides N."/>
        </authorList>
    </citation>
    <scope>NUCLEOTIDE SEQUENCE [LARGE SCALE GENOMIC DNA]</scope>
    <source>
        <strain evidence="1 2">DSM 375</strain>
    </source>
</reference>
<dbReference type="Proteomes" id="UP000319627">
    <property type="component" value="Unassembled WGS sequence"/>
</dbReference>
<gene>
    <name evidence="1" type="ORF">LX59_02720</name>
</gene>
<accession>A0A562HZG2</accession>
<evidence type="ECO:0000313" key="2">
    <source>
        <dbReference type="Proteomes" id="UP000319627"/>
    </source>
</evidence>
<evidence type="ECO:0000313" key="1">
    <source>
        <dbReference type="EMBL" id="TWH64169.1"/>
    </source>
</evidence>
<comment type="caution">
    <text evidence="1">The sequence shown here is derived from an EMBL/GenBank/DDBJ whole genome shotgun (WGS) entry which is preliminary data.</text>
</comment>
<sequence>MNLELMKKAGFPATVIEVAQRLEYYKAHCTGDYSDFMALVGRAVEYSFAPYWWALDIEAEVTKYLGDLGYGA</sequence>
<name>A0A562HZG2_9GAMM</name>
<keyword evidence="2" id="KW-1185">Reference proteome</keyword>
<organism evidence="1 2">
    <name type="scientific">Azomonas agilis</name>
    <dbReference type="NCBI Taxonomy" id="116849"/>
    <lineage>
        <taxon>Bacteria</taxon>
        <taxon>Pseudomonadati</taxon>
        <taxon>Pseudomonadota</taxon>
        <taxon>Gammaproteobacteria</taxon>
        <taxon>Pseudomonadales</taxon>
        <taxon>Pseudomonadaceae</taxon>
        <taxon>Azomonas</taxon>
    </lineage>
</organism>
<proteinExistence type="predicted"/>